<accession>A0ABZ2QNK2</accession>
<organism evidence="1 2">
    <name type="scientific">Streptomyces sirii</name>
    <dbReference type="NCBI Taxonomy" id="3127701"/>
    <lineage>
        <taxon>Bacteria</taxon>
        <taxon>Bacillati</taxon>
        <taxon>Actinomycetota</taxon>
        <taxon>Actinomycetes</taxon>
        <taxon>Kitasatosporales</taxon>
        <taxon>Streptomycetaceae</taxon>
        <taxon>Streptomyces</taxon>
    </lineage>
</organism>
<dbReference type="Proteomes" id="UP001626628">
    <property type="component" value="Chromosome"/>
</dbReference>
<sequence length="238" mass="25969">MTEESFWDADEDQEIVRHGEFGLTVVHAPHPGNAATLPAHDPDRAREFVASFGTVDAVLEELDPVRAVDAVPLETRRDLDLVSVGCWGGVTEIVDPALGHRGDSFPVLEQAEALRVRFPDAVIVASATIDYHMTYGAWAIFHPDGAGLFAAGWHGEDHWDFDGDIAAVVRSFGISPEDLAAADVDLDADVNVFHWSGLAQLALASVAPLHRGGRTMSAFRVRHTEDATFDMEETWLEM</sequence>
<proteinExistence type="predicted"/>
<dbReference type="EMBL" id="CP147982">
    <property type="protein sequence ID" value="WXK78119.1"/>
    <property type="molecule type" value="Genomic_DNA"/>
</dbReference>
<protein>
    <submittedName>
        <fullName evidence="1">DUF6333 family protein</fullName>
    </submittedName>
</protein>
<dbReference type="Pfam" id="PF19859">
    <property type="entry name" value="DUF6333"/>
    <property type="match status" value="1"/>
</dbReference>
<evidence type="ECO:0000313" key="1">
    <source>
        <dbReference type="EMBL" id="WXK78119.1"/>
    </source>
</evidence>
<dbReference type="RefSeq" id="WP_407287079.1">
    <property type="nucleotide sequence ID" value="NZ_CP147982.1"/>
</dbReference>
<evidence type="ECO:0000313" key="2">
    <source>
        <dbReference type="Proteomes" id="UP001626628"/>
    </source>
</evidence>
<keyword evidence="2" id="KW-1185">Reference proteome</keyword>
<name>A0ABZ2QNK2_9ACTN</name>
<gene>
    <name evidence="1" type="ORF">WAB15_20115</name>
</gene>
<reference evidence="1 2" key="1">
    <citation type="submission" date="2024-03" db="EMBL/GenBank/DDBJ databases">
        <title>The complete genome of Streptomyces sirii sp.nov.</title>
        <authorList>
            <person name="Zakalyukina Y.V."/>
            <person name="Belik A.R."/>
            <person name="Biryukov M.V."/>
            <person name="Baturina O.A."/>
            <person name="Kabilov M.R."/>
        </authorList>
    </citation>
    <scope>NUCLEOTIDE SEQUENCE [LARGE SCALE GENOMIC DNA]</scope>
    <source>
        <strain evidence="1 2">BP-8</strain>
    </source>
</reference>